<dbReference type="PROSITE" id="PS50889">
    <property type="entry name" value="S4"/>
    <property type="match status" value="1"/>
</dbReference>
<comment type="similarity">
    <text evidence="8">Belongs to the class-I aminoacyl-tRNA synthetase family. TyrS type 1 subfamily.</text>
</comment>
<dbReference type="PANTHER" id="PTHR11766:SF0">
    <property type="entry name" value="TYROSINE--TRNA LIGASE, MITOCHONDRIAL"/>
    <property type="match status" value="1"/>
</dbReference>
<proteinExistence type="inferred from homology"/>
<comment type="subcellular location">
    <subcellularLocation>
        <location evidence="8">Cytoplasm</location>
    </subcellularLocation>
</comment>
<dbReference type="InterPro" id="IPR024107">
    <property type="entry name" value="Tyr-tRNA-ligase_bac_1"/>
</dbReference>
<feature type="binding site" evidence="8">
    <location>
        <position position="169"/>
    </location>
    <ligand>
        <name>L-tyrosine</name>
        <dbReference type="ChEBI" id="CHEBI:58315"/>
    </ligand>
</feature>
<dbReference type="SUPFAM" id="SSF52374">
    <property type="entry name" value="Nucleotidylyl transferase"/>
    <property type="match status" value="1"/>
</dbReference>
<comment type="caution">
    <text evidence="11">The sequence shown here is derived from an EMBL/GenBank/DDBJ whole genome shotgun (WGS) entry which is preliminary data.</text>
</comment>
<name>A0A938B0D9_UNCTE</name>
<protein>
    <recommendedName>
        <fullName evidence="8">Tyrosine--tRNA ligase</fullName>
        <ecNumber evidence="8">6.1.1.1</ecNumber>
    </recommendedName>
    <alternativeName>
        <fullName evidence="8">Tyrosyl-tRNA synthetase</fullName>
        <shortName evidence="8">TyrRS</shortName>
    </alternativeName>
</protein>
<feature type="binding site" evidence="8">
    <location>
        <position position="173"/>
    </location>
    <ligand>
        <name>L-tyrosine</name>
        <dbReference type="ChEBI" id="CHEBI:58315"/>
    </ligand>
</feature>
<dbReference type="Gene3D" id="3.10.290.10">
    <property type="entry name" value="RNA-binding S4 domain"/>
    <property type="match status" value="1"/>
</dbReference>
<accession>A0A938B0D9</accession>
<gene>
    <name evidence="8" type="primary">tyrS</name>
    <name evidence="11" type="ORF">FJZ47_07600</name>
</gene>
<dbReference type="NCBIfam" id="TIGR00234">
    <property type="entry name" value="tyrS"/>
    <property type="match status" value="1"/>
</dbReference>
<evidence type="ECO:0000259" key="10">
    <source>
        <dbReference type="Pfam" id="PF22421"/>
    </source>
</evidence>
<evidence type="ECO:0000256" key="7">
    <source>
        <dbReference type="ARBA" id="ARBA00048248"/>
    </source>
</evidence>
<dbReference type="EMBL" id="VGLS01000176">
    <property type="protein sequence ID" value="MBM3223647.1"/>
    <property type="molecule type" value="Genomic_DNA"/>
</dbReference>
<dbReference type="GO" id="GO:0005829">
    <property type="term" value="C:cytosol"/>
    <property type="evidence" value="ECO:0007669"/>
    <property type="project" value="TreeGrafter"/>
</dbReference>
<feature type="domain" description="Tyrosine--tRNA ligase SYY-like C-terminal" evidence="10">
    <location>
        <begin position="334"/>
        <end position="405"/>
    </location>
</feature>
<dbReference type="Pfam" id="PF22421">
    <property type="entry name" value="SYY_C-terminal"/>
    <property type="match status" value="1"/>
</dbReference>
<dbReference type="InterPro" id="IPR036986">
    <property type="entry name" value="S4_RNA-bd_sf"/>
</dbReference>
<keyword evidence="1 8" id="KW-0436">Ligase</keyword>
<dbReference type="InterPro" id="IPR024088">
    <property type="entry name" value="Tyr-tRNA-ligase_bac-type"/>
</dbReference>
<keyword evidence="2 8" id="KW-0547">Nucleotide-binding</keyword>
<dbReference type="InterPro" id="IPR002305">
    <property type="entry name" value="aa-tRNA-synth_Ic"/>
</dbReference>
<dbReference type="InterPro" id="IPR002307">
    <property type="entry name" value="Tyr-tRNA-ligase"/>
</dbReference>
<dbReference type="Gene3D" id="1.10.240.10">
    <property type="entry name" value="Tyrosyl-Transfer RNA Synthetase"/>
    <property type="match status" value="1"/>
</dbReference>
<dbReference type="HAMAP" id="MF_02006">
    <property type="entry name" value="Tyr_tRNA_synth_type1"/>
    <property type="match status" value="1"/>
</dbReference>
<evidence type="ECO:0000256" key="2">
    <source>
        <dbReference type="ARBA" id="ARBA00022741"/>
    </source>
</evidence>
<feature type="binding site" evidence="8">
    <location>
        <position position="232"/>
    </location>
    <ligand>
        <name>ATP</name>
        <dbReference type="ChEBI" id="CHEBI:30616"/>
    </ligand>
</feature>
<dbReference type="SUPFAM" id="SSF55174">
    <property type="entry name" value="Alpha-L RNA-binding motif"/>
    <property type="match status" value="1"/>
</dbReference>
<feature type="binding site" evidence="8">
    <location>
        <position position="35"/>
    </location>
    <ligand>
        <name>L-tyrosine</name>
        <dbReference type="ChEBI" id="CHEBI:58315"/>
    </ligand>
</feature>
<evidence type="ECO:0000256" key="8">
    <source>
        <dbReference type="HAMAP-Rule" id="MF_02006"/>
    </source>
</evidence>
<organism evidence="11 12">
    <name type="scientific">Tectimicrobiota bacterium</name>
    <dbReference type="NCBI Taxonomy" id="2528274"/>
    <lineage>
        <taxon>Bacteria</taxon>
        <taxon>Pseudomonadati</taxon>
        <taxon>Nitrospinota/Tectimicrobiota group</taxon>
        <taxon>Candidatus Tectimicrobiota</taxon>
    </lineage>
</organism>
<evidence type="ECO:0000256" key="9">
    <source>
        <dbReference type="PROSITE-ProRule" id="PRU00182"/>
    </source>
</evidence>
<dbReference type="GO" id="GO:0006437">
    <property type="term" value="P:tyrosyl-tRNA aminoacylation"/>
    <property type="evidence" value="ECO:0007669"/>
    <property type="project" value="UniProtKB-UniRule"/>
</dbReference>
<dbReference type="InterPro" id="IPR054608">
    <property type="entry name" value="SYY-like_C"/>
</dbReference>
<keyword evidence="6 8" id="KW-0030">Aminoacyl-tRNA synthetase</keyword>
<dbReference type="CDD" id="cd00805">
    <property type="entry name" value="TyrRS_core"/>
    <property type="match status" value="1"/>
</dbReference>
<feature type="short sequence motif" description="'HIGH' region" evidence="8">
    <location>
        <begin position="40"/>
        <end position="49"/>
    </location>
</feature>
<dbReference type="Gene3D" id="3.40.50.620">
    <property type="entry name" value="HUPs"/>
    <property type="match status" value="1"/>
</dbReference>
<evidence type="ECO:0000256" key="5">
    <source>
        <dbReference type="ARBA" id="ARBA00022917"/>
    </source>
</evidence>
<feature type="short sequence motif" description="'KMSKS' region" evidence="8">
    <location>
        <begin position="229"/>
        <end position="233"/>
    </location>
</feature>
<dbReference type="Proteomes" id="UP000712673">
    <property type="component" value="Unassembled WGS sequence"/>
</dbReference>
<dbReference type="CDD" id="cd00165">
    <property type="entry name" value="S4"/>
    <property type="match status" value="1"/>
</dbReference>
<reference evidence="11" key="1">
    <citation type="submission" date="2019-03" db="EMBL/GenBank/DDBJ databases">
        <title>Lake Tanganyika Metagenome-Assembled Genomes (MAGs).</title>
        <authorList>
            <person name="Tran P."/>
        </authorList>
    </citation>
    <scope>NUCLEOTIDE SEQUENCE</scope>
    <source>
        <strain evidence="11">K_DeepCast_65m_m2_066</strain>
    </source>
</reference>
<evidence type="ECO:0000313" key="12">
    <source>
        <dbReference type="Proteomes" id="UP000712673"/>
    </source>
</evidence>
<keyword evidence="5 8" id="KW-0648">Protein biosynthesis</keyword>
<dbReference type="AlphaFoldDB" id="A0A938B0D9"/>
<evidence type="ECO:0000256" key="3">
    <source>
        <dbReference type="ARBA" id="ARBA00022840"/>
    </source>
</evidence>
<dbReference type="GO" id="GO:0005524">
    <property type="term" value="F:ATP binding"/>
    <property type="evidence" value="ECO:0007669"/>
    <property type="project" value="UniProtKB-UniRule"/>
</dbReference>
<comment type="subunit">
    <text evidence="8">Homodimer.</text>
</comment>
<keyword evidence="3 8" id="KW-0067">ATP-binding</keyword>
<dbReference type="EC" id="6.1.1.1" evidence="8"/>
<evidence type="ECO:0000256" key="4">
    <source>
        <dbReference type="ARBA" id="ARBA00022884"/>
    </source>
</evidence>
<comment type="catalytic activity">
    <reaction evidence="7 8">
        <text>tRNA(Tyr) + L-tyrosine + ATP = L-tyrosyl-tRNA(Tyr) + AMP + diphosphate + H(+)</text>
        <dbReference type="Rhea" id="RHEA:10220"/>
        <dbReference type="Rhea" id="RHEA-COMP:9706"/>
        <dbReference type="Rhea" id="RHEA-COMP:9707"/>
        <dbReference type="ChEBI" id="CHEBI:15378"/>
        <dbReference type="ChEBI" id="CHEBI:30616"/>
        <dbReference type="ChEBI" id="CHEBI:33019"/>
        <dbReference type="ChEBI" id="CHEBI:58315"/>
        <dbReference type="ChEBI" id="CHEBI:78442"/>
        <dbReference type="ChEBI" id="CHEBI:78536"/>
        <dbReference type="ChEBI" id="CHEBI:456215"/>
        <dbReference type="EC" id="6.1.1.1"/>
    </reaction>
</comment>
<keyword evidence="4 9" id="KW-0694">RNA-binding</keyword>
<comment type="function">
    <text evidence="8">Catalyzes the attachment of tyrosine to tRNA(Tyr) in a two-step reaction: tyrosine is first activated by ATP to form Tyr-AMP and then transferred to the acceptor end of tRNA(Tyr).</text>
</comment>
<evidence type="ECO:0000256" key="1">
    <source>
        <dbReference type="ARBA" id="ARBA00022598"/>
    </source>
</evidence>
<evidence type="ECO:0000313" key="11">
    <source>
        <dbReference type="EMBL" id="MBM3223647.1"/>
    </source>
</evidence>
<dbReference type="GO" id="GO:0004831">
    <property type="term" value="F:tyrosine-tRNA ligase activity"/>
    <property type="evidence" value="ECO:0007669"/>
    <property type="project" value="UniProtKB-UniRule"/>
</dbReference>
<dbReference type="PRINTS" id="PR01040">
    <property type="entry name" value="TRNASYNTHTYR"/>
</dbReference>
<dbReference type="FunFam" id="1.10.240.10:FF:000001">
    <property type="entry name" value="Tyrosine--tRNA ligase"/>
    <property type="match status" value="1"/>
</dbReference>
<dbReference type="PANTHER" id="PTHR11766">
    <property type="entry name" value="TYROSYL-TRNA SYNTHETASE"/>
    <property type="match status" value="1"/>
</dbReference>
<dbReference type="InterPro" id="IPR014729">
    <property type="entry name" value="Rossmann-like_a/b/a_fold"/>
</dbReference>
<dbReference type="Pfam" id="PF00579">
    <property type="entry name" value="tRNA-synt_1b"/>
    <property type="match status" value="1"/>
</dbReference>
<sequence>MENAFDVLQARGFVQQVMHPEVLRQRLGTEHLSFYIGYDPTARSLHVGNLLTIMAMVHMQRAGQRPLVIVGGGTAMVGDPSGKTEMRQMLSQESIAHNAQALRGQLQRYLDLDGEYGAVVLNNADWLGELKYIEFLRDIGRHFSVNRMLTFEAYKQRMETGLSFLEFNYQLLQAYDFLVLFQRYGCVLQMGGDDQWGNMVAGVDLIRRVVDGEAFALTFPLLATASGQKMGKTAAGAVWLDAELTSPYEFYQFWINVDDRDVPRFLKYYTLLPLDEIARLDALQGADIRQAKEVLAFEVTALTHGVAAAQAAQQAARALFEGTGDLVGVPETALPEIRLATGVPVIDLLVETGLASTKSAARRLIQQGGASLNGIRLQDLDAVITSADFQQGALLFRAGKKHYHRVVVG</sequence>
<evidence type="ECO:0000256" key="6">
    <source>
        <dbReference type="ARBA" id="ARBA00023146"/>
    </source>
</evidence>
<dbReference type="GO" id="GO:0003723">
    <property type="term" value="F:RNA binding"/>
    <property type="evidence" value="ECO:0007669"/>
    <property type="project" value="UniProtKB-KW"/>
</dbReference>
<keyword evidence="8" id="KW-0963">Cytoplasm</keyword>